<accession>A0ABX7AYG6</accession>
<sequence>MTVKTSNYLKFLTSFVTIFLLSVIYFSENSNAEENSYVEENITHTVIEVDLDNNLSLNPLNDTLIEPFNGYTVIEVDKPIKHQGYLSNKVLNDMKDRQSLQMSILDIIEAAAIPTGGGVSIAVAKAFNSGPTKLAEAALTGDHAYVVTVYASGVAPSLSVITYIYYTKQTLRFVYQP</sequence>
<evidence type="ECO:0000256" key="1">
    <source>
        <dbReference type="SAM" id="Phobius"/>
    </source>
</evidence>
<keyword evidence="1" id="KW-0812">Transmembrane</keyword>
<protein>
    <submittedName>
        <fullName evidence="2">Uncharacterized protein</fullName>
    </submittedName>
</protein>
<name>A0ABX7AYG6_9BACI</name>
<reference evidence="2 3" key="1">
    <citation type="submission" date="2020-01" db="EMBL/GenBank/DDBJ databases">
        <authorList>
            <person name="Liu G."/>
            <person name="Liu B."/>
        </authorList>
    </citation>
    <scope>NUCLEOTIDE SEQUENCE [LARGE SCALE GENOMIC DNA]</scope>
    <source>
        <strain evidence="2 3">FJAT-51161</strain>
    </source>
</reference>
<organism evidence="2 3">
    <name type="scientific">Lysinibacillus agricola</name>
    <dbReference type="NCBI Taxonomy" id="2590012"/>
    <lineage>
        <taxon>Bacteria</taxon>
        <taxon>Bacillati</taxon>
        <taxon>Bacillota</taxon>
        <taxon>Bacilli</taxon>
        <taxon>Bacillales</taxon>
        <taxon>Bacillaceae</taxon>
        <taxon>Lysinibacillus</taxon>
    </lineage>
</organism>
<dbReference type="Proteomes" id="UP000596049">
    <property type="component" value="Chromosome"/>
</dbReference>
<evidence type="ECO:0000313" key="2">
    <source>
        <dbReference type="EMBL" id="QQP14312.1"/>
    </source>
</evidence>
<gene>
    <name evidence="2" type="ORF">FJQ98_10000</name>
</gene>
<evidence type="ECO:0000313" key="3">
    <source>
        <dbReference type="Proteomes" id="UP000596049"/>
    </source>
</evidence>
<feature type="transmembrane region" description="Helical" evidence="1">
    <location>
        <begin position="6"/>
        <end position="26"/>
    </location>
</feature>
<keyword evidence="1" id="KW-1133">Transmembrane helix</keyword>
<dbReference type="EMBL" id="CP067341">
    <property type="protein sequence ID" value="QQP14312.1"/>
    <property type="molecule type" value="Genomic_DNA"/>
</dbReference>
<dbReference type="RefSeq" id="WP_053592925.1">
    <property type="nucleotide sequence ID" value="NZ_CP067341.1"/>
</dbReference>
<keyword evidence="3" id="KW-1185">Reference proteome</keyword>
<keyword evidence="1" id="KW-0472">Membrane</keyword>
<feature type="transmembrane region" description="Helical" evidence="1">
    <location>
        <begin position="144"/>
        <end position="166"/>
    </location>
</feature>
<proteinExistence type="predicted"/>